<dbReference type="InterPro" id="IPR007742">
    <property type="entry name" value="NosD_dom"/>
</dbReference>
<dbReference type="STRING" id="877455.Metbo_0882"/>
<organism evidence="3 4">
    <name type="scientific">Methanobacterium lacus (strain AL-21)</name>
    <dbReference type="NCBI Taxonomy" id="877455"/>
    <lineage>
        <taxon>Archaea</taxon>
        <taxon>Methanobacteriati</taxon>
        <taxon>Methanobacteriota</taxon>
        <taxon>Methanomada group</taxon>
        <taxon>Methanobacteria</taxon>
        <taxon>Methanobacteriales</taxon>
        <taxon>Methanobacteriaceae</taxon>
        <taxon>Methanobacterium</taxon>
    </lineage>
</organism>
<dbReference type="InterPro" id="IPR008964">
    <property type="entry name" value="Invasin/intimin_cell_adhesion"/>
</dbReference>
<dbReference type="OrthoDB" id="36243at2157"/>
<dbReference type="GeneID" id="10277331"/>
<dbReference type="SMART" id="SM00710">
    <property type="entry name" value="PbH1"/>
    <property type="match status" value="17"/>
</dbReference>
<dbReference type="eggNOG" id="arCOG02552">
    <property type="taxonomic scope" value="Archaea"/>
</dbReference>
<sequence length="1499" mass="159687">MIKKFILCICFICLLTFSIQSISAANIAVHPGESIQNAVNGANDGDNITVYDNNNPYTYKESITLNKKITIKASGNVTIEAKNSSSAVFTVNSAASGSTIQNFIMTKTDYCIMINNANSCIISNNIISRINLVGIQFYGNVYNSKVTGNTITGVDPSVGNGVSFEYGTVSNNTITGNTISNFLNGIIFNDNSANNTVSNNRVSCNGYSGVGIYTTDNSRGMIITGNTVTGAEDGIAAQQIGTSTATNFVMTGNILTGNKNGFWVCLGNSTISNNTASGNLVSGLDITGSYNRILNNNASKNGNCGITLGRYGDADYNTVAGNILGYNQAGLNTASHHSTITGNNLSNNNNYGVIITADHVKLGQNTLENNTDGGILLIGTYNTIDSNNINKNSLGIVLQSSGTADYNWVINNNLNYNNNGINSGSPYSSFINNTINNCLENGLVNTADHVNITKNMVENNKGTGILSIGTYNLIKENILTNNSLGICLQKSTNGDYNSVTGNIASNNGNGINNGSPCTEIVNNTVNNNSENGMVNTASNVNIQGNSVLNNGGTGILSVGSYINIYDNFLKGNNLGIYLISFGNNDYNVLTNNTAIYNINGINSGSNGTNFYNNTLNYNNETGLTITGSNCYVVGNLMCYNKDAGLTITGTNNVVIMNRLEQNLYGASFSNYKAAVFGFNSVVGNTYQLYSPDTSGKLNAIDNWWGSNSSPSNIYGLFTVSPWIVLKLVSSSNKINLNGVSNITADLTWNSAGEHTVLLYSGVFVPDGILVNFSCDSLGCLSSLVLNLVNGTATTCFTGKTNGTSTIGATINNQNVSTTVIVVGGTSLAINSTNGHKGDVVNLVATLKDGNNLALNGKPIKFWVNGNLVGTATTNGSGVASIPYTITQDPNSFTVTAQFLGDDVYTGCNGTGSLLVVANLKNTTITLKPVSGYVGDTVNYTATLHDVDGNTISGKTVEFYLNGTSIGSSVTDSNGVANLVYKLNQSHGIYTIMAVFNPEEIYRGSNGTNNLQINLIPTTIVVNRVTGYRGCAVDLSAALKDQNNSPLIGKTVYFSINGFEVGNAITDEKGVAVLPINLIEPDSSYLSLSEDDDSYVVLAKFFEDEDYLASENYNNLIVKLIPSSIGFNSVTRHNGTNLNLMASLKDYNNQPINGKTLEFYIGNIEVGTAHTDVNGVATLVYTVSQLSRTYSFMVKFLGDDDYNETTATGYLTIVPSKTALSVLPTNSYRTLSTNLKAKLVDEAGNGLSDKNISFFVNNCLIGTALTKSDGIATLIYTLNSCGSYNLSAEFNDTIDYKSSSDKQSWIVQTLPTKLIIKSLKSYKGDKVKLQATFINTVNNVPLSGRTVYFYVNGNLVGSGITNSSGVASYLYLVKYCSGSYSLKAEYKKDNLYGGSTNSTSLNIQKIPTKTVTSSASAKMNSRIKLMATLTNLHNNTKLTNATVKFYVAGKCVGSGVSNKYGVATIYYTVKINRGTHYITAKYFSNNTYNGSSSYNKLKVI</sequence>
<dbReference type="InterPro" id="IPR012334">
    <property type="entry name" value="Pectin_lyas_fold"/>
</dbReference>
<dbReference type="eggNOG" id="arCOG02487">
    <property type="taxonomic scope" value="Archaea"/>
</dbReference>
<evidence type="ECO:0000259" key="2">
    <source>
        <dbReference type="Pfam" id="PF13229"/>
    </source>
</evidence>
<evidence type="ECO:0000313" key="3">
    <source>
        <dbReference type="EMBL" id="ADZ09131.1"/>
    </source>
</evidence>
<reference evidence="3 4" key="2">
    <citation type="journal article" date="2014" name="Int. J. Syst. Evol. Microbiol.">
        <title>Methanobacterium paludis sp. nov. and a novel strain of Methanobacterium lacus isolated from northern peatlands.</title>
        <authorList>
            <person name="Cadillo-Quiroz H."/>
            <person name="Brauer S.L."/>
            <person name="Goodson N."/>
            <person name="Yavitt J.B."/>
            <person name="Zinder S.H."/>
        </authorList>
    </citation>
    <scope>NUCLEOTIDE SEQUENCE [LARGE SCALE GENOMIC DNA]</scope>
    <source>
        <strain evidence="3 4">AL-21</strain>
    </source>
</reference>
<dbReference type="InterPro" id="IPR013783">
    <property type="entry name" value="Ig-like_fold"/>
</dbReference>
<dbReference type="eggNOG" id="arCOG02488">
    <property type="taxonomic scope" value="Archaea"/>
</dbReference>
<feature type="domain" description="Right handed beta helix" evidence="2">
    <location>
        <begin position="422"/>
        <end position="567"/>
    </location>
</feature>
<proteinExistence type="predicted"/>
<evidence type="ECO:0000259" key="1">
    <source>
        <dbReference type="Pfam" id="PF05048"/>
    </source>
</evidence>
<name>F0TBQ4_METLA</name>
<dbReference type="InterPro" id="IPR039448">
    <property type="entry name" value="Beta_helix"/>
</dbReference>
<dbReference type="RefSeq" id="WP_013644482.1">
    <property type="nucleotide sequence ID" value="NC_015216.1"/>
</dbReference>
<dbReference type="Gene3D" id="2.60.40.10">
    <property type="entry name" value="Immunoglobulins"/>
    <property type="match status" value="6"/>
</dbReference>
<gene>
    <name evidence="3" type="ordered locus">Metbo_0882</name>
</gene>
<evidence type="ECO:0000313" key="4">
    <source>
        <dbReference type="Proteomes" id="UP000007490"/>
    </source>
</evidence>
<protein>
    <submittedName>
        <fullName evidence="3">Parallel beta-helix repeat</fullName>
    </submittedName>
</protein>
<feature type="domain" description="Periplasmic copper-binding protein NosD beta helix" evidence="1">
    <location>
        <begin position="214"/>
        <end position="357"/>
    </location>
</feature>
<dbReference type="InterPro" id="IPR006626">
    <property type="entry name" value="PbH1"/>
</dbReference>
<accession>F0TBQ4</accession>
<dbReference type="SUPFAM" id="SSF51126">
    <property type="entry name" value="Pectin lyase-like"/>
    <property type="match status" value="3"/>
</dbReference>
<dbReference type="InterPro" id="IPR011050">
    <property type="entry name" value="Pectin_lyase_fold/virulence"/>
</dbReference>
<dbReference type="EMBL" id="CP002551">
    <property type="protein sequence ID" value="ADZ09131.1"/>
    <property type="molecule type" value="Genomic_DNA"/>
</dbReference>
<dbReference type="Gene3D" id="2.160.20.10">
    <property type="entry name" value="Single-stranded right-handed beta-helix, Pectin lyase-like"/>
    <property type="match status" value="3"/>
</dbReference>
<dbReference type="SUPFAM" id="SSF49373">
    <property type="entry name" value="Invasin/intimin cell-adhesion fragments"/>
    <property type="match status" value="4"/>
</dbReference>
<dbReference type="Pfam" id="PF05048">
    <property type="entry name" value="NosD"/>
    <property type="match status" value="1"/>
</dbReference>
<reference evidence="4" key="1">
    <citation type="submission" date="2011-02" db="EMBL/GenBank/DDBJ databases">
        <title>Complete sequence of Methanobacterium sp. AL-21.</title>
        <authorList>
            <consortium name="US DOE Joint Genome Institute"/>
            <person name="Lucas S."/>
            <person name="Copeland A."/>
            <person name="Lapidus A."/>
            <person name="Cheng J.-F."/>
            <person name="Goodwin L."/>
            <person name="Pitluck S."/>
            <person name="Chertkov O."/>
            <person name="Detter J.C."/>
            <person name="Han C."/>
            <person name="Tapia R."/>
            <person name="Land M."/>
            <person name="Hauser L."/>
            <person name="Kyrpides N."/>
            <person name="Ivanova N."/>
            <person name="Mikhailova N."/>
            <person name="Pagani I."/>
            <person name="Cadillo-Quiroz H."/>
            <person name="Imachi H."/>
            <person name="Zinder S."/>
            <person name="Liu W."/>
            <person name="Woyke T."/>
        </authorList>
    </citation>
    <scope>NUCLEOTIDE SEQUENCE [LARGE SCALE GENOMIC DNA]</scope>
    <source>
        <strain evidence="4">AL-21</strain>
    </source>
</reference>
<dbReference type="HOGENOM" id="CLU_249127_0_0_2"/>
<dbReference type="KEGG" id="mel:Metbo_0882"/>
<keyword evidence="4" id="KW-1185">Reference proteome</keyword>
<dbReference type="Proteomes" id="UP000007490">
    <property type="component" value="Chromosome"/>
</dbReference>
<dbReference type="Pfam" id="PF13229">
    <property type="entry name" value="Beta_helix"/>
    <property type="match status" value="1"/>
</dbReference>